<feature type="domain" description="SH3" evidence="8">
    <location>
        <begin position="308"/>
        <end position="371"/>
    </location>
</feature>
<dbReference type="PROSITE" id="PS51257">
    <property type="entry name" value="PROKAR_LIPOPROTEIN"/>
    <property type="match status" value="1"/>
</dbReference>
<name>A0A1V9WZ10_9ACAR</name>
<comment type="caution">
    <text evidence="9">The sequence shown here is derived from an EMBL/GenBank/DDBJ whole genome shotgun (WGS) entry which is preliminary data.</text>
</comment>
<dbReference type="InterPro" id="IPR027267">
    <property type="entry name" value="AH/BAR_dom_sf"/>
</dbReference>
<dbReference type="Gene3D" id="6.10.140.470">
    <property type="match status" value="1"/>
</dbReference>
<organism evidence="9 10">
    <name type="scientific">Tropilaelaps mercedesae</name>
    <dbReference type="NCBI Taxonomy" id="418985"/>
    <lineage>
        <taxon>Eukaryota</taxon>
        <taxon>Metazoa</taxon>
        <taxon>Ecdysozoa</taxon>
        <taxon>Arthropoda</taxon>
        <taxon>Chelicerata</taxon>
        <taxon>Arachnida</taxon>
        <taxon>Acari</taxon>
        <taxon>Parasitiformes</taxon>
        <taxon>Mesostigmata</taxon>
        <taxon>Gamasina</taxon>
        <taxon>Dermanyssoidea</taxon>
        <taxon>Laelapidae</taxon>
        <taxon>Tropilaelaps</taxon>
    </lineage>
</organism>
<protein>
    <submittedName>
        <fullName evidence="9">Nostrin-like</fullName>
    </submittedName>
</protein>
<dbReference type="SUPFAM" id="SSF103657">
    <property type="entry name" value="BAR/IMD domain-like"/>
    <property type="match status" value="1"/>
</dbReference>
<dbReference type="Pfam" id="PF25610">
    <property type="entry name" value="HR1_TOCA"/>
    <property type="match status" value="1"/>
</dbReference>
<dbReference type="InterPro" id="IPR001452">
    <property type="entry name" value="SH3_domain"/>
</dbReference>
<dbReference type="Gene3D" id="1.20.1270.60">
    <property type="entry name" value="Arfaptin homology (AH) domain/BAR domain"/>
    <property type="match status" value="1"/>
</dbReference>
<dbReference type="InterPro" id="IPR036028">
    <property type="entry name" value="SH3-like_dom_sf"/>
</dbReference>
<keyword evidence="5" id="KW-0175">Coiled coil</keyword>
<evidence type="ECO:0000256" key="1">
    <source>
        <dbReference type="ARBA" id="ARBA00004496"/>
    </source>
</evidence>
<dbReference type="EMBL" id="MNPL01032887">
    <property type="protein sequence ID" value="OQR66336.1"/>
    <property type="molecule type" value="Genomic_DNA"/>
</dbReference>
<evidence type="ECO:0000256" key="4">
    <source>
        <dbReference type="ARBA" id="ARBA00022553"/>
    </source>
</evidence>
<evidence type="ECO:0000256" key="7">
    <source>
        <dbReference type="SAM" id="MobiDB-lite"/>
    </source>
</evidence>
<reference evidence="9 10" key="1">
    <citation type="journal article" date="2017" name="Gigascience">
        <title>Draft genome of the honey bee ectoparasitic mite, Tropilaelaps mercedesae, is shaped by the parasitic life history.</title>
        <authorList>
            <person name="Dong X."/>
            <person name="Armstrong S.D."/>
            <person name="Xia D."/>
            <person name="Makepeace B.L."/>
            <person name="Darby A.C."/>
            <person name="Kadowaki T."/>
        </authorList>
    </citation>
    <scope>NUCLEOTIDE SEQUENCE [LARGE SCALE GENOMIC DNA]</scope>
    <source>
        <strain evidence="9">Wuxi-XJTLU</strain>
    </source>
</reference>
<dbReference type="Proteomes" id="UP000192247">
    <property type="component" value="Unassembled WGS sequence"/>
</dbReference>
<dbReference type="GO" id="GO:0005737">
    <property type="term" value="C:cytoplasm"/>
    <property type="evidence" value="ECO:0007669"/>
    <property type="project" value="TreeGrafter"/>
</dbReference>
<keyword evidence="4" id="KW-0597">Phosphoprotein</keyword>
<gene>
    <name evidence="9" type="ORF">BIW11_14230</name>
</gene>
<sequence length="371" mass="41742">MERERLTGLVEAMQRYTSNLALVGPSTVGCVERLERSIEKANPDGDILEIVRRKGTAPNVPEQFLPDVFAEDLSNQMQLDRRKESLEKFLMMVMRDLEMERKGREGVENLARVFQETPKFGDEDAQADVQEKLRQLKQTLAFLEATRYKLQCVLLSLSGQLRPSHPLSAHIEQHRDRQGHPQTILKIPSWIARGTTAADLERTNSQNSDSSEGVHSGGSDGIMRSGEGSDFEDGDETFSEDGDTELASDKMSENPIYESAEHNDNALLRTTSTVSLRSHQSKVDFRYQESGDQKISSDIMRISGLKESSLSRCKVLYDYDARLSDELSLRQGVVVTVLKKSVDGWWYGETMEAGTLRRGLFPATYVQEADV</sequence>
<evidence type="ECO:0000256" key="2">
    <source>
        <dbReference type="ARBA" id="ARBA00022443"/>
    </source>
</evidence>
<feature type="region of interest" description="Disordered" evidence="7">
    <location>
        <begin position="201"/>
        <end position="248"/>
    </location>
</feature>
<dbReference type="Pfam" id="PF14604">
    <property type="entry name" value="SH3_9"/>
    <property type="match status" value="1"/>
</dbReference>
<dbReference type="PRINTS" id="PR00452">
    <property type="entry name" value="SH3DOMAIN"/>
</dbReference>
<dbReference type="AlphaFoldDB" id="A0A1V9WZ10"/>
<dbReference type="Gene3D" id="2.30.30.40">
    <property type="entry name" value="SH3 Domains"/>
    <property type="match status" value="1"/>
</dbReference>
<dbReference type="GO" id="GO:0043226">
    <property type="term" value="C:organelle"/>
    <property type="evidence" value="ECO:0007669"/>
    <property type="project" value="UniProtKB-ARBA"/>
</dbReference>
<dbReference type="SUPFAM" id="SSF50044">
    <property type="entry name" value="SH3-domain"/>
    <property type="match status" value="1"/>
</dbReference>
<evidence type="ECO:0000313" key="9">
    <source>
        <dbReference type="EMBL" id="OQR66336.1"/>
    </source>
</evidence>
<dbReference type="CDD" id="cd00174">
    <property type="entry name" value="SH3"/>
    <property type="match status" value="1"/>
</dbReference>
<keyword evidence="3" id="KW-0963">Cytoplasm</keyword>
<dbReference type="GO" id="GO:0005886">
    <property type="term" value="C:plasma membrane"/>
    <property type="evidence" value="ECO:0007669"/>
    <property type="project" value="TreeGrafter"/>
</dbReference>
<dbReference type="PANTHER" id="PTHR23065">
    <property type="entry name" value="PROLINE-SERINE-THREONINE PHOSPHATASE INTERACTING PROTEIN 1"/>
    <property type="match status" value="1"/>
</dbReference>
<dbReference type="PANTHER" id="PTHR23065:SF7">
    <property type="entry name" value="NOSTRIN, ISOFORM H"/>
    <property type="match status" value="1"/>
</dbReference>
<keyword evidence="2 6" id="KW-0728">SH3 domain</keyword>
<evidence type="ECO:0000313" key="10">
    <source>
        <dbReference type="Proteomes" id="UP000192247"/>
    </source>
</evidence>
<dbReference type="InParanoid" id="A0A1V9WZ10"/>
<evidence type="ECO:0000256" key="3">
    <source>
        <dbReference type="ARBA" id="ARBA00022490"/>
    </source>
</evidence>
<dbReference type="SMART" id="SM00326">
    <property type="entry name" value="SH3"/>
    <property type="match status" value="1"/>
</dbReference>
<accession>A0A1V9WZ10</accession>
<evidence type="ECO:0000259" key="8">
    <source>
        <dbReference type="PROSITE" id="PS50002"/>
    </source>
</evidence>
<feature type="compositionally biased region" description="Polar residues" evidence="7">
    <location>
        <begin position="203"/>
        <end position="213"/>
    </location>
</feature>
<evidence type="ECO:0000256" key="6">
    <source>
        <dbReference type="PROSITE-ProRule" id="PRU00192"/>
    </source>
</evidence>
<dbReference type="OrthoDB" id="28357at2759"/>
<feature type="compositionally biased region" description="Acidic residues" evidence="7">
    <location>
        <begin position="229"/>
        <end position="246"/>
    </location>
</feature>
<keyword evidence="10" id="KW-1185">Reference proteome</keyword>
<dbReference type="PROSITE" id="PS50002">
    <property type="entry name" value="SH3"/>
    <property type="match status" value="1"/>
</dbReference>
<proteinExistence type="predicted"/>
<comment type="subcellular location">
    <subcellularLocation>
        <location evidence="1">Cytoplasm</location>
    </subcellularLocation>
</comment>
<dbReference type="InterPro" id="IPR057870">
    <property type="entry name" value="HR1_TOCA"/>
</dbReference>
<evidence type="ECO:0000256" key="5">
    <source>
        <dbReference type="ARBA" id="ARBA00023054"/>
    </source>
</evidence>